<name>A0A645BLP0_9ZZZZ</name>
<organism evidence="2">
    <name type="scientific">bioreactor metagenome</name>
    <dbReference type="NCBI Taxonomy" id="1076179"/>
    <lineage>
        <taxon>unclassified sequences</taxon>
        <taxon>metagenomes</taxon>
        <taxon>ecological metagenomes</taxon>
    </lineage>
</organism>
<accession>A0A645BLP0</accession>
<feature type="region of interest" description="Disordered" evidence="1">
    <location>
        <begin position="1"/>
        <end position="48"/>
    </location>
</feature>
<feature type="region of interest" description="Disordered" evidence="1">
    <location>
        <begin position="87"/>
        <end position="113"/>
    </location>
</feature>
<reference evidence="2" key="1">
    <citation type="submission" date="2019-08" db="EMBL/GenBank/DDBJ databases">
        <authorList>
            <person name="Kucharzyk K."/>
            <person name="Murdoch R.W."/>
            <person name="Higgins S."/>
            <person name="Loffler F."/>
        </authorList>
    </citation>
    <scope>NUCLEOTIDE SEQUENCE</scope>
</reference>
<dbReference type="AlphaFoldDB" id="A0A645BLP0"/>
<comment type="caution">
    <text evidence="2">The sequence shown here is derived from an EMBL/GenBank/DDBJ whole genome shotgun (WGS) entry which is preliminary data.</text>
</comment>
<proteinExistence type="predicted"/>
<dbReference type="EMBL" id="VSSQ01020957">
    <property type="protein sequence ID" value="MPM66226.1"/>
    <property type="molecule type" value="Genomic_DNA"/>
</dbReference>
<feature type="compositionally biased region" description="Polar residues" evidence="1">
    <location>
        <begin position="99"/>
        <end position="113"/>
    </location>
</feature>
<evidence type="ECO:0000256" key="1">
    <source>
        <dbReference type="SAM" id="MobiDB-lite"/>
    </source>
</evidence>
<gene>
    <name evidence="2" type="ORF">SDC9_113133</name>
</gene>
<sequence>MPAEMGRQHRRGVGADAEEAGVAQADLPGKTDQQVQPDDDDGVDADADRKIQVVAIGHDPGQGQQHGCEQAQADGRVLVCRHAYTRSVDLPPNRPRGLKNSTSRISTNGMASL</sequence>
<protein>
    <submittedName>
        <fullName evidence="2">Uncharacterized protein</fullName>
    </submittedName>
</protein>
<feature type="compositionally biased region" description="Low complexity" evidence="1">
    <location>
        <begin position="20"/>
        <end position="36"/>
    </location>
</feature>
<evidence type="ECO:0000313" key="2">
    <source>
        <dbReference type="EMBL" id="MPM66226.1"/>
    </source>
</evidence>